<dbReference type="AlphaFoldDB" id="A0A7W7QCA7"/>
<feature type="region of interest" description="Disordered" evidence="1">
    <location>
        <begin position="24"/>
        <end position="52"/>
    </location>
</feature>
<comment type="caution">
    <text evidence="3">The sequence shown here is derived from an EMBL/GenBank/DDBJ whole genome shotgun (WGS) entry which is preliminary data.</text>
</comment>
<protein>
    <submittedName>
        <fullName evidence="3">Uncharacterized protein</fullName>
    </submittedName>
</protein>
<accession>A0A7W7QCA7</accession>
<feature type="signal peptide" evidence="2">
    <location>
        <begin position="1"/>
        <end position="20"/>
    </location>
</feature>
<dbReference type="RefSeq" id="WP_221464677.1">
    <property type="nucleotide sequence ID" value="NZ_JACHJQ010000008.1"/>
</dbReference>
<feature type="compositionally biased region" description="Polar residues" evidence="1">
    <location>
        <begin position="31"/>
        <end position="40"/>
    </location>
</feature>
<evidence type="ECO:0000256" key="2">
    <source>
        <dbReference type="SAM" id="SignalP"/>
    </source>
</evidence>
<feature type="chain" id="PRO_5039434124" evidence="2">
    <location>
        <begin position="21"/>
        <end position="257"/>
    </location>
</feature>
<evidence type="ECO:0000313" key="4">
    <source>
        <dbReference type="Proteomes" id="UP000520767"/>
    </source>
</evidence>
<keyword evidence="2" id="KW-0732">Signal</keyword>
<name>A0A7W7QCA7_9PSEU</name>
<sequence>MSIHRPRFLAVVLLAAAAGAAACGQSPPAGQVTNSTTNPVGTAEAPTDTTTTTTAEREFAYQPLWPFADADEAAAWQDSYRTSGHQPWHLDAEETAVAFTTGYLGFAEIDQALSSDVDGDEAWVTVGYAVEQSDPGPAAVVHLARIGTGDDAPWEVVGTRDTTLTLTEPRYGTTITTPVTVGGQVTGIDESIRVQVRKLSGVLGESCCLAAGGENTPWTTAVSYEGADSAPLTIVASTGGHVADVERFAITGVRHGA</sequence>
<dbReference type="EMBL" id="JACHJQ010000008">
    <property type="protein sequence ID" value="MBB4911016.1"/>
    <property type="molecule type" value="Genomic_DNA"/>
</dbReference>
<feature type="compositionally biased region" description="Low complexity" evidence="1">
    <location>
        <begin position="42"/>
        <end position="52"/>
    </location>
</feature>
<proteinExistence type="predicted"/>
<organism evidence="3 4">
    <name type="scientific">Actinophytocola algeriensis</name>
    <dbReference type="NCBI Taxonomy" id="1768010"/>
    <lineage>
        <taxon>Bacteria</taxon>
        <taxon>Bacillati</taxon>
        <taxon>Actinomycetota</taxon>
        <taxon>Actinomycetes</taxon>
        <taxon>Pseudonocardiales</taxon>
        <taxon>Pseudonocardiaceae</taxon>
    </lineage>
</organism>
<dbReference type="PROSITE" id="PS51257">
    <property type="entry name" value="PROKAR_LIPOPROTEIN"/>
    <property type="match status" value="1"/>
</dbReference>
<evidence type="ECO:0000256" key="1">
    <source>
        <dbReference type="SAM" id="MobiDB-lite"/>
    </source>
</evidence>
<keyword evidence="4" id="KW-1185">Reference proteome</keyword>
<evidence type="ECO:0000313" key="3">
    <source>
        <dbReference type="EMBL" id="MBB4911016.1"/>
    </source>
</evidence>
<reference evidence="3 4" key="1">
    <citation type="submission" date="2020-08" db="EMBL/GenBank/DDBJ databases">
        <title>Genomic Encyclopedia of Type Strains, Phase III (KMG-III): the genomes of soil and plant-associated and newly described type strains.</title>
        <authorList>
            <person name="Whitman W."/>
        </authorList>
    </citation>
    <scope>NUCLEOTIDE SEQUENCE [LARGE SCALE GENOMIC DNA]</scope>
    <source>
        <strain evidence="3 4">CECT 8960</strain>
    </source>
</reference>
<gene>
    <name evidence="3" type="ORF">FHR82_007275</name>
</gene>
<dbReference type="Proteomes" id="UP000520767">
    <property type="component" value="Unassembled WGS sequence"/>
</dbReference>